<proteinExistence type="predicted"/>
<dbReference type="EMBL" id="CP094529">
    <property type="protein sequence ID" value="UOE38741.1"/>
    <property type="molecule type" value="Genomic_DNA"/>
</dbReference>
<name>A0ABY4BLJ8_9FLAO</name>
<sequence length="364" mass="39452">MFRNFFLFSIFFVTITIYRGQSVGINTQTPEASAILDLESFVGTKATATATISNGAVTGITITNPGEGYTFTPSISFVGGGAVLNGGTRATATVTVSGGKVTNYSITNGGSGYTSAPTVVFGNNNKGLLIPRLNIASLSNFTSPVNNPADGLLAYNIGSPTNSNEKSIYYFDSIKNSWVSGLKSVNTPRIAYLDVTGDTSVLTNAGAGYTNVALQNKPKIAPVSNIAGLDIYTYNNNQYGIILPQGDYVVEINFNLTTPPPSSTDSNYYIMGYFIDLYNDNYNNSTKTITSFGSDFNRKENVVTSKLNTNHFVPWMYFVHVPTTSNPRQMYCLRMFIGRMQDSTYNTTAIIKDIGSYIKISKIK</sequence>
<keyword evidence="2" id="KW-1185">Reference proteome</keyword>
<reference evidence="1 2" key="1">
    <citation type="submission" date="2022-03" db="EMBL/GenBank/DDBJ databases">
        <title>Chryseobacterium sp. isolated from the Andong Sikhe.</title>
        <authorList>
            <person name="Won M."/>
            <person name="Kim S.-J."/>
            <person name="Kwon S.-W."/>
        </authorList>
    </citation>
    <scope>NUCLEOTIDE SEQUENCE [LARGE SCALE GENOMIC DNA]</scope>
    <source>
        <strain evidence="1 2">ADR-1</strain>
    </source>
</reference>
<dbReference type="Proteomes" id="UP000831068">
    <property type="component" value="Chromosome"/>
</dbReference>
<evidence type="ECO:0000313" key="1">
    <source>
        <dbReference type="EMBL" id="UOE38741.1"/>
    </source>
</evidence>
<gene>
    <name evidence="1" type="ORF">MTP08_02905</name>
</gene>
<accession>A0ABY4BLJ8</accession>
<protein>
    <submittedName>
        <fullName evidence="1">Uncharacterized protein</fullName>
    </submittedName>
</protein>
<evidence type="ECO:0000313" key="2">
    <source>
        <dbReference type="Proteomes" id="UP000831068"/>
    </source>
</evidence>
<dbReference type="RefSeq" id="WP_243576973.1">
    <property type="nucleotide sequence ID" value="NZ_CP094529.1"/>
</dbReference>
<organism evidence="1 2">
    <name type="scientific">Chryseobacterium oryzae</name>
    <dbReference type="NCBI Taxonomy" id="2929799"/>
    <lineage>
        <taxon>Bacteria</taxon>
        <taxon>Pseudomonadati</taxon>
        <taxon>Bacteroidota</taxon>
        <taxon>Flavobacteriia</taxon>
        <taxon>Flavobacteriales</taxon>
        <taxon>Weeksellaceae</taxon>
        <taxon>Chryseobacterium group</taxon>
        <taxon>Chryseobacterium</taxon>
    </lineage>
</organism>